<proteinExistence type="predicted"/>
<dbReference type="EMBL" id="BLLF01000407">
    <property type="protein sequence ID" value="GFH11477.1"/>
    <property type="molecule type" value="Genomic_DNA"/>
</dbReference>
<gene>
    <name evidence="1" type="ORF">HaLaN_06978</name>
</gene>
<keyword evidence="2" id="KW-1185">Reference proteome</keyword>
<accession>A0A699YMH0</accession>
<dbReference type="AlphaFoldDB" id="A0A699YMH0"/>
<name>A0A699YMH0_HAELA</name>
<dbReference type="Proteomes" id="UP000485058">
    <property type="component" value="Unassembled WGS sequence"/>
</dbReference>
<evidence type="ECO:0000313" key="2">
    <source>
        <dbReference type="Proteomes" id="UP000485058"/>
    </source>
</evidence>
<comment type="caution">
    <text evidence="1">The sequence shown here is derived from an EMBL/GenBank/DDBJ whole genome shotgun (WGS) entry which is preliminary data.</text>
</comment>
<reference evidence="1 2" key="1">
    <citation type="submission" date="2020-02" db="EMBL/GenBank/DDBJ databases">
        <title>Draft genome sequence of Haematococcus lacustris strain NIES-144.</title>
        <authorList>
            <person name="Morimoto D."/>
            <person name="Nakagawa S."/>
            <person name="Yoshida T."/>
            <person name="Sawayama S."/>
        </authorList>
    </citation>
    <scope>NUCLEOTIDE SEQUENCE [LARGE SCALE GENOMIC DNA]</scope>
    <source>
        <strain evidence="1 2">NIES-144</strain>
    </source>
</reference>
<sequence length="58" mass="6052">EAEEGGAAGAAGDLGLPFTAQELVAACRALFDSGKVDQASRWVMVALLLPEGMYEVIR</sequence>
<protein>
    <submittedName>
        <fullName evidence="1">Uncharacterized protein</fullName>
    </submittedName>
</protein>
<evidence type="ECO:0000313" key="1">
    <source>
        <dbReference type="EMBL" id="GFH11477.1"/>
    </source>
</evidence>
<feature type="non-terminal residue" evidence="1">
    <location>
        <position position="1"/>
    </location>
</feature>
<organism evidence="1 2">
    <name type="scientific">Haematococcus lacustris</name>
    <name type="common">Green alga</name>
    <name type="synonym">Haematococcus pluvialis</name>
    <dbReference type="NCBI Taxonomy" id="44745"/>
    <lineage>
        <taxon>Eukaryota</taxon>
        <taxon>Viridiplantae</taxon>
        <taxon>Chlorophyta</taxon>
        <taxon>core chlorophytes</taxon>
        <taxon>Chlorophyceae</taxon>
        <taxon>CS clade</taxon>
        <taxon>Chlamydomonadales</taxon>
        <taxon>Haematococcaceae</taxon>
        <taxon>Haematococcus</taxon>
    </lineage>
</organism>